<proteinExistence type="inferred from homology"/>
<dbReference type="InterPro" id="IPR029753">
    <property type="entry name" value="D-isomer_DH_CS"/>
</dbReference>
<evidence type="ECO:0000256" key="3">
    <source>
        <dbReference type="ARBA" id="ARBA00023027"/>
    </source>
</evidence>
<dbReference type="GO" id="GO:0016618">
    <property type="term" value="F:hydroxypyruvate reductase [NAD(P)H] activity"/>
    <property type="evidence" value="ECO:0007669"/>
    <property type="project" value="TreeGrafter"/>
</dbReference>
<dbReference type="RefSeq" id="WP_053418021.1">
    <property type="nucleotide sequence ID" value="NZ_LILB01000005.1"/>
</dbReference>
<evidence type="ECO:0000313" key="7">
    <source>
        <dbReference type="EMBL" id="KOO49849.1"/>
    </source>
</evidence>
<dbReference type="Gene3D" id="3.40.50.720">
    <property type="entry name" value="NAD(P)-binding Rossmann-like Domain"/>
    <property type="match status" value="2"/>
</dbReference>
<dbReference type="InterPro" id="IPR029752">
    <property type="entry name" value="D-isomer_DH_CS1"/>
</dbReference>
<feature type="domain" description="D-isomer specific 2-hydroxyacid dehydrogenase catalytic" evidence="5">
    <location>
        <begin position="6"/>
        <end position="319"/>
    </location>
</feature>
<dbReference type="SUPFAM" id="SSF52283">
    <property type="entry name" value="Formate/glycerate dehydrogenase catalytic domain-like"/>
    <property type="match status" value="1"/>
</dbReference>
<evidence type="ECO:0000256" key="1">
    <source>
        <dbReference type="ARBA" id="ARBA00005854"/>
    </source>
</evidence>
<dbReference type="GeneID" id="301137628"/>
<keyword evidence="3" id="KW-0520">NAD</keyword>
<dbReference type="Pfam" id="PF00389">
    <property type="entry name" value="2-Hacid_dh"/>
    <property type="match status" value="1"/>
</dbReference>
<comment type="similarity">
    <text evidence="1 4">Belongs to the D-isomer specific 2-hydroxyacid dehydrogenase family.</text>
</comment>
<organism evidence="7 8">
    <name type="scientific">Viridibacillus arvi</name>
    <dbReference type="NCBI Taxonomy" id="263475"/>
    <lineage>
        <taxon>Bacteria</taxon>
        <taxon>Bacillati</taxon>
        <taxon>Bacillota</taxon>
        <taxon>Bacilli</taxon>
        <taxon>Bacillales</taxon>
        <taxon>Caryophanaceae</taxon>
        <taxon>Viridibacillus</taxon>
    </lineage>
</organism>
<reference evidence="8" key="1">
    <citation type="submission" date="2015-08" db="EMBL/GenBank/DDBJ databases">
        <title>Fjat-10028 dsm 16317.</title>
        <authorList>
            <person name="Liu B."/>
            <person name="Wang J."/>
            <person name="Zhu Y."/>
            <person name="Liu G."/>
            <person name="Chen Q."/>
            <person name="Chen Z."/>
            <person name="Lan J."/>
            <person name="Che J."/>
            <person name="Ge C."/>
            <person name="Shi H."/>
            <person name="Pan Z."/>
            <person name="Liu X."/>
        </authorList>
    </citation>
    <scope>NUCLEOTIDE SEQUENCE [LARGE SCALE GENOMIC DNA]</scope>
    <source>
        <strain evidence="8">DSM 16317</strain>
    </source>
</reference>
<keyword evidence="2 4" id="KW-0560">Oxidoreductase</keyword>
<evidence type="ECO:0000256" key="2">
    <source>
        <dbReference type="ARBA" id="ARBA00023002"/>
    </source>
</evidence>
<dbReference type="OrthoDB" id="9805416at2"/>
<dbReference type="PROSITE" id="PS00065">
    <property type="entry name" value="D_2_HYDROXYACID_DH_1"/>
    <property type="match status" value="1"/>
</dbReference>
<dbReference type="FunFam" id="3.40.50.720:FF:000462">
    <property type="entry name" value="Glyoxylate reductase (NADP+)"/>
    <property type="match status" value="1"/>
</dbReference>
<evidence type="ECO:0000259" key="5">
    <source>
        <dbReference type="Pfam" id="PF00389"/>
    </source>
</evidence>
<protein>
    <recommendedName>
        <fullName evidence="9">2-ketogluconate reductase</fullName>
    </recommendedName>
</protein>
<evidence type="ECO:0000259" key="6">
    <source>
        <dbReference type="Pfam" id="PF02826"/>
    </source>
</evidence>
<gene>
    <name evidence="7" type="ORF">AMD00_16155</name>
</gene>
<name>A0A0M0LFL7_9BACL</name>
<dbReference type="InterPro" id="IPR006140">
    <property type="entry name" value="D-isomer_DH_NAD-bd"/>
</dbReference>
<evidence type="ECO:0000313" key="8">
    <source>
        <dbReference type="Proteomes" id="UP000036867"/>
    </source>
</evidence>
<accession>A0A0M0LFL7</accession>
<dbReference type="EMBL" id="LILB01000005">
    <property type="protein sequence ID" value="KOO49849.1"/>
    <property type="molecule type" value="Genomic_DNA"/>
</dbReference>
<dbReference type="GO" id="GO:0005829">
    <property type="term" value="C:cytosol"/>
    <property type="evidence" value="ECO:0007669"/>
    <property type="project" value="TreeGrafter"/>
</dbReference>
<dbReference type="STRING" id="263475.AMD00_16155"/>
<feature type="domain" description="D-isomer specific 2-hydroxyacid dehydrogenase NAD-binding" evidence="6">
    <location>
        <begin position="110"/>
        <end position="288"/>
    </location>
</feature>
<evidence type="ECO:0008006" key="9">
    <source>
        <dbReference type="Google" id="ProtNLM"/>
    </source>
</evidence>
<dbReference type="PATRIC" id="fig|263475.3.peg.4512"/>
<dbReference type="AlphaFoldDB" id="A0A0M0LFL7"/>
<dbReference type="PANTHER" id="PTHR10996:SF178">
    <property type="entry name" value="2-HYDROXYACID DEHYDROGENASE YGL185C-RELATED"/>
    <property type="match status" value="1"/>
</dbReference>
<dbReference type="SUPFAM" id="SSF51735">
    <property type="entry name" value="NAD(P)-binding Rossmann-fold domains"/>
    <property type="match status" value="1"/>
</dbReference>
<dbReference type="InterPro" id="IPR006139">
    <property type="entry name" value="D-isomer_2_OHA_DH_cat_dom"/>
</dbReference>
<dbReference type="Pfam" id="PF02826">
    <property type="entry name" value="2-Hacid_dh_C"/>
    <property type="match status" value="1"/>
</dbReference>
<sequence length="320" mass="35245">MKPIVWITRKLPEEGIAPLREIAEVKMWPSEEQPMPAEELKQAAGEADAMWVMISDQITREVIAEAPKLKIIANLAVGYNNIDIKATKEKGIIVTNTPDVLTGTTADLAFALMLATARRIPEAEREVREGKWTGWSVNQLTGMDIHGATLGVVGMGRIGEAVARRGIGFDMRVLYHNRTRKPETEEKYGFEYAELDILLKESDFVVLLTPLTSETKGLIGKREIALMKNSAILINVARGGVVDEQALYEALLNKEIWAAGLDVFETEPVPTDHPLLTLPNVVALPHIGSASIRTRNNMMAKNAESIAACLQGREVKSQVK</sequence>
<dbReference type="Proteomes" id="UP000036867">
    <property type="component" value="Unassembled WGS sequence"/>
</dbReference>
<dbReference type="InterPro" id="IPR050223">
    <property type="entry name" value="D-isomer_2-hydroxyacid_DH"/>
</dbReference>
<dbReference type="InterPro" id="IPR036291">
    <property type="entry name" value="NAD(P)-bd_dom_sf"/>
</dbReference>
<comment type="caution">
    <text evidence="7">The sequence shown here is derived from an EMBL/GenBank/DDBJ whole genome shotgun (WGS) entry which is preliminary data.</text>
</comment>
<evidence type="ECO:0000256" key="4">
    <source>
        <dbReference type="RuleBase" id="RU003719"/>
    </source>
</evidence>
<dbReference type="PANTHER" id="PTHR10996">
    <property type="entry name" value="2-HYDROXYACID DEHYDROGENASE-RELATED"/>
    <property type="match status" value="1"/>
</dbReference>
<keyword evidence="8" id="KW-1185">Reference proteome</keyword>
<dbReference type="GO" id="GO:0051287">
    <property type="term" value="F:NAD binding"/>
    <property type="evidence" value="ECO:0007669"/>
    <property type="project" value="InterPro"/>
</dbReference>
<dbReference type="PROSITE" id="PS00671">
    <property type="entry name" value="D_2_HYDROXYACID_DH_3"/>
    <property type="match status" value="1"/>
</dbReference>
<dbReference type="GO" id="GO:0030267">
    <property type="term" value="F:glyoxylate reductase (NADPH) activity"/>
    <property type="evidence" value="ECO:0007669"/>
    <property type="project" value="TreeGrafter"/>
</dbReference>
<dbReference type="CDD" id="cd05301">
    <property type="entry name" value="GDH"/>
    <property type="match status" value="1"/>
</dbReference>